<dbReference type="GO" id="GO:0005829">
    <property type="term" value="C:cytosol"/>
    <property type="evidence" value="ECO:0007669"/>
    <property type="project" value="TreeGrafter"/>
</dbReference>
<dbReference type="SUPFAM" id="SSF50249">
    <property type="entry name" value="Nucleic acid-binding proteins"/>
    <property type="match status" value="1"/>
</dbReference>
<dbReference type="Pfam" id="PF00773">
    <property type="entry name" value="RNB"/>
    <property type="match status" value="1"/>
</dbReference>
<dbReference type="EMBL" id="CP018632">
    <property type="protein sequence ID" value="ASJ71750.1"/>
    <property type="molecule type" value="Genomic_DNA"/>
</dbReference>
<feature type="domain" description="RNB" evidence="1">
    <location>
        <begin position="51"/>
        <end position="388"/>
    </location>
</feature>
<proteinExistence type="predicted"/>
<dbReference type="Proteomes" id="UP000250079">
    <property type="component" value="Chromosome"/>
</dbReference>
<dbReference type="GO" id="GO:0008859">
    <property type="term" value="F:exoribonuclease II activity"/>
    <property type="evidence" value="ECO:0007669"/>
    <property type="project" value="UniProtKB-EC"/>
</dbReference>
<dbReference type="PANTHER" id="PTHR23355">
    <property type="entry name" value="RIBONUCLEASE"/>
    <property type="match status" value="1"/>
</dbReference>
<dbReference type="SMART" id="SM00955">
    <property type="entry name" value="RNB"/>
    <property type="match status" value="1"/>
</dbReference>
<keyword evidence="2" id="KW-0378">Hydrolase</keyword>
<evidence type="ECO:0000313" key="3">
    <source>
        <dbReference type="Proteomes" id="UP000250079"/>
    </source>
</evidence>
<organism evidence="2 3">
    <name type="scientific">Granulosicoccus antarcticus IMCC3135</name>
    <dbReference type="NCBI Taxonomy" id="1192854"/>
    <lineage>
        <taxon>Bacteria</taxon>
        <taxon>Pseudomonadati</taxon>
        <taxon>Pseudomonadota</taxon>
        <taxon>Gammaproteobacteria</taxon>
        <taxon>Chromatiales</taxon>
        <taxon>Granulosicoccaceae</taxon>
        <taxon>Granulosicoccus</taxon>
    </lineage>
</organism>
<dbReference type="GO" id="GO:0003723">
    <property type="term" value="F:RNA binding"/>
    <property type="evidence" value="ECO:0007669"/>
    <property type="project" value="InterPro"/>
</dbReference>
<dbReference type="InterPro" id="IPR001900">
    <property type="entry name" value="RNase_II/R"/>
</dbReference>
<accession>A0A2Z2NSN8</accession>
<evidence type="ECO:0000259" key="1">
    <source>
        <dbReference type="SMART" id="SM00955"/>
    </source>
</evidence>
<evidence type="ECO:0000313" key="2">
    <source>
        <dbReference type="EMBL" id="ASJ71750.1"/>
    </source>
</evidence>
<keyword evidence="3" id="KW-1185">Reference proteome</keyword>
<dbReference type="AlphaFoldDB" id="A0A2Z2NSN8"/>
<dbReference type="KEGG" id="gai:IMCC3135_08235"/>
<gene>
    <name evidence="2" type="primary">rnr_1</name>
    <name evidence="2" type="ORF">IMCC3135_08235</name>
</gene>
<sequence>MAMDNNTLIPSPTDVVAEALQSLEIDTTHSPESIAETQHWLSNPGIDDPSLTDYTQLAFVTIDNPDSRDLDQALLIERHEAAGYRVRYALADAAYYVRAGSALFDEALARGTTYYTPILAVPMLPVELSEGLVSLNPLVDRRALVFDMIVNEQGAVTRTCVVRAKIHSQAKLSYAGVQAWLDDAPIAVRPYDDSLLLLRELGNILIKAAIQRGVVRFNRVESHITVDGEPPQFAAAQRSRYQTERYNEQISLMCNMQGAEMLLAMSGVNDAIQTVFRVHDAPLRKSLSELRDTLDSFAELQPNPVPWRWLPDQSLADYVESLPTGEQHARRVMAVQRQIMQAQRASVFTPEAGEHHALRAASYARFSSPMREVVGIFTHKELLEALGGHSFEDGSDETLREQVIQVANSSRQRQRKLEKVIEFAALFSVFSRELALPEPPLHSGTIMGMRGDRLYVALDDLAVDVKLYKDDLQEQFNSAYTMTDIEAIPETSNQPAWQMAQAVGLTVMDYDKERKRFLFKLAPLDMHSA</sequence>
<reference evidence="2 3" key="1">
    <citation type="submission" date="2016-12" db="EMBL/GenBank/DDBJ databases">
        <authorList>
            <person name="Song W.-J."/>
            <person name="Kurnit D.M."/>
        </authorList>
    </citation>
    <scope>NUCLEOTIDE SEQUENCE [LARGE SCALE GENOMIC DNA]</scope>
    <source>
        <strain evidence="2 3">IMCC3135</strain>
    </source>
</reference>
<dbReference type="PANTHER" id="PTHR23355:SF9">
    <property type="entry name" value="DIS3-LIKE EXONUCLEASE 2"/>
    <property type="match status" value="1"/>
</dbReference>
<dbReference type="InterPro" id="IPR012340">
    <property type="entry name" value="NA-bd_OB-fold"/>
</dbReference>
<dbReference type="InterPro" id="IPR050180">
    <property type="entry name" value="RNR_Ribonuclease"/>
</dbReference>
<name>A0A2Z2NSN8_9GAMM</name>
<dbReference type="EC" id="3.1.13.1" evidence="2"/>
<dbReference type="GO" id="GO:0006402">
    <property type="term" value="P:mRNA catabolic process"/>
    <property type="evidence" value="ECO:0007669"/>
    <property type="project" value="TreeGrafter"/>
</dbReference>
<protein>
    <submittedName>
        <fullName evidence="2">Ribonuclease R</fullName>
        <ecNumber evidence="2">3.1.13.1</ecNumber>
    </submittedName>
</protein>